<feature type="binding site" evidence="4">
    <location>
        <position position="221"/>
    </location>
    <ligand>
        <name>pyruvate</name>
        <dbReference type="ChEBI" id="CHEBI:15361"/>
    </ligand>
</feature>
<dbReference type="EMBL" id="KQ085905">
    <property type="protein sequence ID" value="KLO17371.1"/>
    <property type="molecule type" value="Genomic_DNA"/>
</dbReference>
<feature type="active site" description="Proton donor/acceptor" evidence="3">
    <location>
        <position position="149"/>
    </location>
</feature>
<organism evidence="5 6">
    <name type="scientific">Schizopora paradoxa</name>
    <dbReference type="NCBI Taxonomy" id="27342"/>
    <lineage>
        <taxon>Eukaryota</taxon>
        <taxon>Fungi</taxon>
        <taxon>Dikarya</taxon>
        <taxon>Basidiomycota</taxon>
        <taxon>Agaricomycotina</taxon>
        <taxon>Agaricomycetes</taxon>
        <taxon>Hymenochaetales</taxon>
        <taxon>Schizoporaceae</taxon>
        <taxon>Schizopora</taxon>
    </lineage>
</organism>
<dbReference type="Pfam" id="PF00701">
    <property type="entry name" value="DHDPS"/>
    <property type="match status" value="1"/>
</dbReference>
<keyword evidence="6" id="KW-1185">Reference proteome</keyword>
<dbReference type="PANTHER" id="PTHR12128:SF66">
    <property type="entry name" value="4-HYDROXY-2-OXOGLUTARATE ALDOLASE, MITOCHONDRIAL"/>
    <property type="match status" value="1"/>
</dbReference>
<dbReference type="CDD" id="cd00408">
    <property type="entry name" value="DHDPS-like"/>
    <property type="match status" value="1"/>
</dbReference>
<dbReference type="InParanoid" id="A0A0H2SJS4"/>
<dbReference type="GO" id="GO:0008840">
    <property type="term" value="F:4-hydroxy-tetrahydrodipicolinate synthase activity"/>
    <property type="evidence" value="ECO:0007669"/>
    <property type="project" value="TreeGrafter"/>
</dbReference>
<keyword evidence="1 2" id="KW-0456">Lyase</keyword>
<evidence type="ECO:0000313" key="5">
    <source>
        <dbReference type="EMBL" id="KLO17371.1"/>
    </source>
</evidence>
<dbReference type="SMART" id="SM01130">
    <property type="entry name" value="DHDPS"/>
    <property type="match status" value="1"/>
</dbReference>
<proteinExistence type="inferred from homology"/>
<evidence type="ECO:0000256" key="1">
    <source>
        <dbReference type="ARBA" id="ARBA00023239"/>
    </source>
</evidence>
<dbReference type="InterPro" id="IPR002220">
    <property type="entry name" value="DapA-like"/>
</dbReference>
<dbReference type="PANTHER" id="PTHR12128">
    <property type="entry name" value="DIHYDRODIPICOLINATE SYNTHASE"/>
    <property type="match status" value="1"/>
</dbReference>
<comment type="similarity">
    <text evidence="2">Belongs to the DapA family.</text>
</comment>
<dbReference type="STRING" id="27342.A0A0H2SJS4"/>
<sequence>MSTQSKRSPAPPPGIYVPAVIFYNEDETIDDGPTADHVLRLAKGGVTGILVQGSNGEAQHLIREERIHLLKLARSTLDAAGFNNVIIIAGTGAQTTRETIVFCQDAAAAGAAFTLVLTPSTWAKNMTKDAILRFHRAVADASPIPTMIYNFPTVTAGIDLDSDTISALATHPNIVGTKLSCANIGKLHRLASLFPPSQFAVYPGASAVFAPGLLCGSAGIIGALVNLVPKCHVRMYELWLKGEREEAMKLQAMMAHADWATGRMGGIGALKGLISKNFGYGNGHVRGPLFEASEEALAKTEGTFVLELLELEKSL</sequence>
<dbReference type="Proteomes" id="UP000053477">
    <property type="component" value="Unassembled WGS sequence"/>
</dbReference>
<protein>
    <submittedName>
        <fullName evidence="5">Dihydrodipicolinate synthetase</fullName>
    </submittedName>
</protein>
<dbReference type="AlphaFoldDB" id="A0A0H2SJS4"/>
<dbReference type="Gene3D" id="3.20.20.70">
    <property type="entry name" value="Aldolase class I"/>
    <property type="match status" value="1"/>
</dbReference>
<dbReference type="PIRSF" id="PIRSF001365">
    <property type="entry name" value="DHDPS"/>
    <property type="match status" value="1"/>
</dbReference>
<dbReference type="PRINTS" id="PR00146">
    <property type="entry name" value="DHPICSNTHASE"/>
</dbReference>
<gene>
    <name evidence="5" type="ORF">SCHPADRAFT_900646</name>
</gene>
<dbReference type="OrthoDB" id="191315at2759"/>
<dbReference type="SUPFAM" id="SSF51569">
    <property type="entry name" value="Aldolase"/>
    <property type="match status" value="1"/>
</dbReference>
<name>A0A0H2SJS4_9AGAM</name>
<dbReference type="InterPro" id="IPR013785">
    <property type="entry name" value="Aldolase_TIM"/>
</dbReference>
<evidence type="ECO:0000256" key="3">
    <source>
        <dbReference type="PIRSR" id="PIRSR001365-1"/>
    </source>
</evidence>
<reference evidence="5 6" key="1">
    <citation type="submission" date="2015-04" db="EMBL/GenBank/DDBJ databases">
        <title>Complete genome sequence of Schizopora paradoxa KUC8140, a cosmopolitan wood degrader in East Asia.</title>
        <authorList>
            <consortium name="DOE Joint Genome Institute"/>
            <person name="Min B."/>
            <person name="Park H."/>
            <person name="Jang Y."/>
            <person name="Kim J.-J."/>
            <person name="Kim K.H."/>
            <person name="Pangilinan J."/>
            <person name="Lipzen A."/>
            <person name="Riley R."/>
            <person name="Grigoriev I.V."/>
            <person name="Spatafora J.W."/>
            <person name="Choi I.-G."/>
        </authorList>
    </citation>
    <scope>NUCLEOTIDE SEQUENCE [LARGE SCALE GENOMIC DNA]</scope>
    <source>
        <strain evidence="5 6">KUC8140</strain>
    </source>
</reference>
<evidence type="ECO:0000256" key="2">
    <source>
        <dbReference type="PIRNR" id="PIRNR001365"/>
    </source>
</evidence>
<evidence type="ECO:0000313" key="6">
    <source>
        <dbReference type="Proteomes" id="UP000053477"/>
    </source>
</evidence>
<evidence type="ECO:0000256" key="4">
    <source>
        <dbReference type="PIRSR" id="PIRSR001365-2"/>
    </source>
</evidence>
<feature type="active site" description="Schiff-base intermediate with substrate" evidence="3">
    <location>
        <position position="178"/>
    </location>
</feature>
<accession>A0A0H2SJS4</accession>